<dbReference type="GO" id="GO:0005576">
    <property type="term" value="C:extracellular region"/>
    <property type="evidence" value="ECO:0007669"/>
    <property type="project" value="TreeGrafter"/>
</dbReference>
<evidence type="ECO:0000256" key="1">
    <source>
        <dbReference type="ARBA" id="ARBA00004752"/>
    </source>
</evidence>
<dbReference type="PROSITE" id="PS52029">
    <property type="entry name" value="LD_TPASE"/>
    <property type="match status" value="1"/>
</dbReference>
<dbReference type="GO" id="GO:0018104">
    <property type="term" value="P:peptidoglycan-protein cross-linking"/>
    <property type="evidence" value="ECO:0007669"/>
    <property type="project" value="TreeGrafter"/>
</dbReference>
<evidence type="ECO:0000256" key="2">
    <source>
        <dbReference type="ARBA" id="ARBA00022679"/>
    </source>
</evidence>
<accession>A0A3M8K6P6</accession>
<keyword evidence="5 6" id="KW-0961">Cell wall biogenesis/degradation</keyword>
<feature type="active site" description="Proton donor/acceptor" evidence="6">
    <location>
        <position position="201"/>
    </location>
</feature>
<evidence type="ECO:0000256" key="4">
    <source>
        <dbReference type="ARBA" id="ARBA00022984"/>
    </source>
</evidence>
<evidence type="ECO:0000313" key="9">
    <source>
        <dbReference type="EMBL" id="RNE48881.1"/>
    </source>
</evidence>
<dbReference type="InterPro" id="IPR038063">
    <property type="entry name" value="Transpep_catalytic_dom"/>
</dbReference>
<evidence type="ECO:0000256" key="6">
    <source>
        <dbReference type="PROSITE-ProRule" id="PRU01373"/>
    </source>
</evidence>
<evidence type="ECO:0000256" key="5">
    <source>
        <dbReference type="ARBA" id="ARBA00023316"/>
    </source>
</evidence>
<dbReference type="UniPathway" id="UPA00219"/>
<evidence type="ECO:0000259" key="8">
    <source>
        <dbReference type="PROSITE" id="PS52029"/>
    </source>
</evidence>
<dbReference type="OrthoDB" id="8887048at2"/>
<dbReference type="InterPro" id="IPR005490">
    <property type="entry name" value="LD_TPept_cat_dom"/>
</dbReference>
<comment type="caution">
    <text evidence="9">The sequence shown here is derived from an EMBL/GenBank/DDBJ whole genome shotgun (WGS) entry which is preliminary data.</text>
</comment>
<comment type="pathway">
    <text evidence="1 6">Cell wall biogenesis; peptidoglycan biosynthesis.</text>
</comment>
<evidence type="ECO:0000256" key="7">
    <source>
        <dbReference type="SAM" id="SignalP"/>
    </source>
</evidence>
<dbReference type="PANTHER" id="PTHR30582:SF33">
    <property type="entry name" value="EXPORTED PROTEIN"/>
    <property type="match status" value="1"/>
</dbReference>
<dbReference type="Pfam" id="PF03734">
    <property type="entry name" value="YkuD"/>
    <property type="match status" value="1"/>
</dbReference>
<dbReference type="InterPro" id="IPR050979">
    <property type="entry name" value="LD-transpeptidase"/>
</dbReference>
<dbReference type="GO" id="GO:0071555">
    <property type="term" value="P:cell wall organization"/>
    <property type="evidence" value="ECO:0007669"/>
    <property type="project" value="UniProtKB-UniRule"/>
</dbReference>
<dbReference type="GO" id="GO:0008360">
    <property type="term" value="P:regulation of cell shape"/>
    <property type="evidence" value="ECO:0007669"/>
    <property type="project" value="UniProtKB-UniRule"/>
</dbReference>
<feature type="chain" id="PRO_5018241783" description="L,D-TPase catalytic domain-containing protein" evidence="7">
    <location>
        <begin position="31"/>
        <end position="236"/>
    </location>
</feature>
<dbReference type="SUPFAM" id="SSF141523">
    <property type="entry name" value="L,D-transpeptidase catalytic domain-like"/>
    <property type="match status" value="1"/>
</dbReference>
<organism evidence="9 10">
    <name type="scientific">Corynebacterium alimapuense</name>
    <dbReference type="NCBI Taxonomy" id="1576874"/>
    <lineage>
        <taxon>Bacteria</taxon>
        <taxon>Bacillati</taxon>
        <taxon>Actinomycetota</taxon>
        <taxon>Actinomycetes</taxon>
        <taxon>Mycobacteriales</taxon>
        <taxon>Corynebacteriaceae</taxon>
        <taxon>Corynebacterium</taxon>
    </lineage>
</organism>
<dbReference type="Gene3D" id="2.40.440.10">
    <property type="entry name" value="L,D-transpeptidase catalytic domain-like"/>
    <property type="match status" value="1"/>
</dbReference>
<evidence type="ECO:0000313" key="10">
    <source>
        <dbReference type="Proteomes" id="UP000266975"/>
    </source>
</evidence>
<proteinExistence type="predicted"/>
<evidence type="ECO:0000256" key="3">
    <source>
        <dbReference type="ARBA" id="ARBA00022960"/>
    </source>
</evidence>
<dbReference type="GO" id="GO:0071972">
    <property type="term" value="F:peptidoglycan L,D-transpeptidase activity"/>
    <property type="evidence" value="ECO:0007669"/>
    <property type="project" value="TreeGrafter"/>
</dbReference>
<gene>
    <name evidence="9" type="ORF">C5L39_06190</name>
</gene>
<name>A0A3M8K6P6_9CORY</name>
<reference evidence="9 10" key="1">
    <citation type="submission" date="2018-02" db="EMBL/GenBank/DDBJ databases">
        <title>Corynebacterium alimpuense sp. nov., a marine obligate actinomycete isolated from sediments of Valparaiso bay, Chile.</title>
        <authorList>
            <person name="Claverias F."/>
            <person name="Gonzales-Siles L."/>
            <person name="Salva-Serra F."/>
            <person name="Inganaes E."/>
            <person name="Molin K."/>
            <person name="Cumsille A."/>
            <person name="Undabarrena A."/>
            <person name="Couve E."/>
            <person name="Moore E.R.B."/>
            <person name="Gomila M."/>
            <person name="Camara B."/>
        </authorList>
    </citation>
    <scope>NUCLEOTIDE SEQUENCE [LARGE SCALE GENOMIC DNA]</scope>
    <source>
        <strain evidence="9 10">CCUG 69366</strain>
    </source>
</reference>
<dbReference type="GO" id="GO:0016740">
    <property type="term" value="F:transferase activity"/>
    <property type="evidence" value="ECO:0007669"/>
    <property type="project" value="UniProtKB-KW"/>
</dbReference>
<keyword evidence="10" id="KW-1185">Reference proteome</keyword>
<dbReference type="AlphaFoldDB" id="A0A3M8K6P6"/>
<sequence>MRLISRRFVGLLASAATAATLLVTPAVANAQVELPGLSSGSSDAVDAVDAAVRDSTWDTRNAIHQETNMLNPQTAAAIRNVVDAAVDSAFPGMINERTAAALPAPTATRIAEPAPIPAFDYGSCPADATACIDLNGRRTWLQNNGQVYYGDVYMSAGREGWETPTGTYWVNRKVKDEVSYEFNEAPMPYSVYFTYNGIAFHEGDPNVLSHGCIHLSHNDAVTFFNELQIGDKVYVY</sequence>
<keyword evidence="4 6" id="KW-0573">Peptidoglycan synthesis</keyword>
<keyword evidence="2" id="KW-0808">Transferase</keyword>
<keyword evidence="7" id="KW-0732">Signal</keyword>
<keyword evidence="3 6" id="KW-0133">Cell shape</keyword>
<dbReference type="PANTHER" id="PTHR30582">
    <property type="entry name" value="L,D-TRANSPEPTIDASE"/>
    <property type="match status" value="1"/>
</dbReference>
<dbReference type="EMBL" id="PTJO01000004">
    <property type="protein sequence ID" value="RNE48881.1"/>
    <property type="molecule type" value="Genomic_DNA"/>
</dbReference>
<dbReference type="Proteomes" id="UP000266975">
    <property type="component" value="Unassembled WGS sequence"/>
</dbReference>
<feature type="active site" description="Nucleophile" evidence="6">
    <location>
        <position position="212"/>
    </location>
</feature>
<protein>
    <recommendedName>
        <fullName evidence="8">L,D-TPase catalytic domain-containing protein</fullName>
    </recommendedName>
</protein>
<feature type="signal peptide" evidence="7">
    <location>
        <begin position="1"/>
        <end position="30"/>
    </location>
</feature>
<dbReference type="CDD" id="cd16913">
    <property type="entry name" value="YkuD_like"/>
    <property type="match status" value="1"/>
</dbReference>
<feature type="domain" description="L,D-TPase catalytic" evidence="8">
    <location>
        <begin position="128"/>
        <end position="236"/>
    </location>
</feature>